<organism evidence="1 2">
    <name type="scientific">Tanacetum coccineum</name>
    <dbReference type="NCBI Taxonomy" id="301880"/>
    <lineage>
        <taxon>Eukaryota</taxon>
        <taxon>Viridiplantae</taxon>
        <taxon>Streptophyta</taxon>
        <taxon>Embryophyta</taxon>
        <taxon>Tracheophyta</taxon>
        <taxon>Spermatophyta</taxon>
        <taxon>Magnoliopsida</taxon>
        <taxon>eudicotyledons</taxon>
        <taxon>Gunneridae</taxon>
        <taxon>Pentapetalae</taxon>
        <taxon>asterids</taxon>
        <taxon>campanulids</taxon>
        <taxon>Asterales</taxon>
        <taxon>Asteraceae</taxon>
        <taxon>Asteroideae</taxon>
        <taxon>Anthemideae</taxon>
        <taxon>Anthemidinae</taxon>
        <taxon>Tanacetum</taxon>
    </lineage>
</organism>
<name>A0ABQ4ZH52_9ASTR</name>
<comment type="caution">
    <text evidence="1">The sequence shown here is derived from an EMBL/GenBank/DDBJ whole genome shotgun (WGS) entry which is preliminary data.</text>
</comment>
<sequence>MVVCEICKPWGTISTKSNRSQRVSERECFSHFLVIGVYLDEFSSSCKDDRPGQDFLSSFFISDDNIKAWSKRIYRTSALGLASFLAKRYFIAEWSCSVLELQSWFCWHSGLVENACSFSLYRTAQLQKSLEHNNEFG</sequence>
<accession>A0ABQ4ZH52</accession>
<reference evidence="1" key="2">
    <citation type="submission" date="2022-01" db="EMBL/GenBank/DDBJ databases">
        <authorList>
            <person name="Yamashiro T."/>
            <person name="Shiraishi A."/>
            <person name="Satake H."/>
            <person name="Nakayama K."/>
        </authorList>
    </citation>
    <scope>NUCLEOTIDE SEQUENCE</scope>
</reference>
<dbReference type="Proteomes" id="UP001151760">
    <property type="component" value="Unassembled WGS sequence"/>
</dbReference>
<evidence type="ECO:0000313" key="2">
    <source>
        <dbReference type="Proteomes" id="UP001151760"/>
    </source>
</evidence>
<gene>
    <name evidence="1" type="ORF">Tco_0771257</name>
</gene>
<dbReference type="EMBL" id="BQNB010011287">
    <property type="protein sequence ID" value="GJS88621.1"/>
    <property type="molecule type" value="Genomic_DNA"/>
</dbReference>
<evidence type="ECO:0000313" key="1">
    <source>
        <dbReference type="EMBL" id="GJS88621.1"/>
    </source>
</evidence>
<proteinExistence type="predicted"/>
<keyword evidence="2" id="KW-1185">Reference proteome</keyword>
<reference evidence="1" key="1">
    <citation type="journal article" date="2022" name="Int. J. Mol. Sci.">
        <title>Draft Genome of Tanacetum Coccineum: Genomic Comparison of Closely Related Tanacetum-Family Plants.</title>
        <authorList>
            <person name="Yamashiro T."/>
            <person name="Shiraishi A."/>
            <person name="Nakayama K."/>
            <person name="Satake H."/>
        </authorList>
    </citation>
    <scope>NUCLEOTIDE SEQUENCE</scope>
</reference>
<protein>
    <submittedName>
        <fullName evidence="1">Uncharacterized protein</fullName>
    </submittedName>
</protein>